<comment type="caution">
    <text evidence="7">The sequence shown here is derived from an EMBL/GenBank/DDBJ whole genome shotgun (WGS) entry which is preliminary data.</text>
</comment>
<proteinExistence type="predicted"/>
<dbReference type="SMART" id="SM00422">
    <property type="entry name" value="HTH_MERR"/>
    <property type="match status" value="1"/>
</dbReference>
<evidence type="ECO:0000313" key="8">
    <source>
        <dbReference type="Proteomes" id="UP001269375"/>
    </source>
</evidence>
<organism evidence="7 8">
    <name type="scientific">Larsenimonas suaedae</name>
    <dbReference type="NCBI Taxonomy" id="1851019"/>
    <lineage>
        <taxon>Bacteria</taxon>
        <taxon>Pseudomonadati</taxon>
        <taxon>Pseudomonadota</taxon>
        <taxon>Gammaproteobacteria</taxon>
        <taxon>Oceanospirillales</taxon>
        <taxon>Halomonadaceae</taxon>
        <taxon>Larsenimonas</taxon>
    </lineage>
</organism>
<evidence type="ECO:0000259" key="6">
    <source>
        <dbReference type="PROSITE" id="PS51332"/>
    </source>
</evidence>
<dbReference type="CDD" id="cd01104">
    <property type="entry name" value="HTH_MlrA-CarA"/>
    <property type="match status" value="1"/>
</dbReference>
<evidence type="ECO:0000256" key="4">
    <source>
        <dbReference type="SAM" id="MobiDB-lite"/>
    </source>
</evidence>
<protein>
    <submittedName>
        <fullName evidence="7">MerR family transcriptional regulator</fullName>
    </submittedName>
</protein>
<dbReference type="Gene3D" id="1.10.1660.10">
    <property type="match status" value="1"/>
</dbReference>
<dbReference type="Proteomes" id="UP001269375">
    <property type="component" value="Unassembled WGS sequence"/>
</dbReference>
<dbReference type="RefSeq" id="WP_251595386.1">
    <property type="nucleotide sequence ID" value="NZ_JAMLJI010000005.1"/>
</dbReference>
<evidence type="ECO:0000256" key="1">
    <source>
        <dbReference type="ARBA" id="ARBA00023015"/>
    </source>
</evidence>
<feature type="domain" description="HTH merR-type" evidence="5">
    <location>
        <begin position="13"/>
        <end position="82"/>
    </location>
</feature>
<dbReference type="InterPro" id="IPR000551">
    <property type="entry name" value="MerR-type_HTH_dom"/>
</dbReference>
<dbReference type="Pfam" id="PF13411">
    <property type="entry name" value="MerR_1"/>
    <property type="match status" value="1"/>
</dbReference>
<gene>
    <name evidence="7" type="ORF">QC825_14045</name>
</gene>
<evidence type="ECO:0000313" key="7">
    <source>
        <dbReference type="EMBL" id="MDR5897191.1"/>
    </source>
</evidence>
<keyword evidence="3" id="KW-0804">Transcription</keyword>
<dbReference type="PROSITE" id="PS51332">
    <property type="entry name" value="B12_BINDING"/>
    <property type="match status" value="1"/>
</dbReference>
<evidence type="ECO:0000256" key="3">
    <source>
        <dbReference type="ARBA" id="ARBA00023163"/>
    </source>
</evidence>
<dbReference type="PROSITE" id="PS50937">
    <property type="entry name" value="HTH_MERR_2"/>
    <property type="match status" value="1"/>
</dbReference>
<dbReference type="InterPro" id="IPR009061">
    <property type="entry name" value="DNA-bd_dom_put_sf"/>
</dbReference>
<dbReference type="InterPro" id="IPR006158">
    <property type="entry name" value="Cobalamin-bd"/>
</dbReference>
<keyword evidence="2" id="KW-0238">DNA-binding</keyword>
<dbReference type="PANTHER" id="PTHR30204">
    <property type="entry name" value="REDOX-CYCLING DRUG-SENSING TRANSCRIPTIONAL ACTIVATOR SOXR"/>
    <property type="match status" value="1"/>
</dbReference>
<dbReference type="PANTHER" id="PTHR30204:SF67">
    <property type="entry name" value="HTH-TYPE TRANSCRIPTIONAL REGULATOR MLRA-RELATED"/>
    <property type="match status" value="1"/>
</dbReference>
<sequence>MSDQSVTETGGPLYPIREVSRLTGVNSVTLRAWERRYGLIQPRRTPKGHRLYGRTDIERVERIVQWLNRGVPVSQVSDLLDKELPEDTAASEASPEAKHAEAPASLEQSGEWSEIANDIRALIERFDEQGLDQYYTTLLGRYPITTVLNNVLRPVVNQLENADSEHSASRLFLESFLRTRLSLRLYYTNLEISTPRLLLAPYPERGDNLSLLMLASALSAGGFHITLIDHHIDADAFLSLLQRCRTDIAVFAGAAHDGTASKDVADADAGIEQIMKNTHVPVCVYGSMASTDSKTLKAHGVQPLEIDLTRSVRLIRHLID</sequence>
<dbReference type="SUPFAM" id="SSF46955">
    <property type="entry name" value="Putative DNA-binding domain"/>
    <property type="match status" value="1"/>
</dbReference>
<evidence type="ECO:0000259" key="5">
    <source>
        <dbReference type="PROSITE" id="PS50937"/>
    </source>
</evidence>
<dbReference type="EMBL" id="JARWAO010000009">
    <property type="protein sequence ID" value="MDR5897191.1"/>
    <property type="molecule type" value="Genomic_DNA"/>
</dbReference>
<accession>A0ABU1GYR7</accession>
<keyword evidence="8" id="KW-1185">Reference proteome</keyword>
<keyword evidence="1" id="KW-0805">Transcription regulation</keyword>
<feature type="region of interest" description="Disordered" evidence="4">
    <location>
        <begin position="85"/>
        <end position="110"/>
    </location>
</feature>
<name>A0ABU1GYR7_9GAMM</name>
<reference evidence="7 8" key="1">
    <citation type="submission" date="2023-04" db="EMBL/GenBank/DDBJ databases">
        <title>A long-awaited taxogenomic arrangement of the family Halomonadaceae.</title>
        <authorList>
            <person name="De La Haba R."/>
            <person name="Chuvochina M."/>
            <person name="Wittouck S."/>
            <person name="Arahal D.R."/>
            <person name="Sanchez-Porro C."/>
            <person name="Hugenholtz P."/>
            <person name="Ventosa A."/>
        </authorList>
    </citation>
    <scope>NUCLEOTIDE SEQUENCE [LARGE SCALE GENOMIC DNA]</scope>
    <source>
        <strain evidence="7 8">DSM 22428</strain>
    </source>
</reference>
<dbReference type="InterPro" id="IPR047057">
    <property type="entry name" value="MerR_fam"/>
</dbReference>
<feature type="domain" description="B12-binding" evidence="6">
    <location>
        <begin position="194"/>
        <end position="320"/>
    </location>
</feature>
<evidence type="ECO:0000256" key="2">
    <source>
        <dbReference type="ARBA" id="ARBA00023125"/>
    </source>
</evidence>